<feature type="domain" description="Histidine kinase/HSP90-like ATPase" evidence="3">
    <location>
        <begin position="20"/>
        <end position="134"/>
    </location>
</feature>
<keyword evidence="4" id="KW-0808">Transferase</keyword>
<dbReference type="PANTHER" id="PTHR35526">
    <property type="entry name" value="ANTI-SIGMA-F FACTOR RSBW-RELATED"/>
    <property type="match status" value="1"/>
</dbReference>
<keyword evidence="4" id="KW-0418">Kinase</keyword>
<evidence type="ECO:0000256" key="1">
    <source>
        <dbReference type="ARBA" id="ARBA00022527"/>
    </source>
</evidence>
<gene>
    <name evidence="4" type="ORF">SAMN05216499_103231</name>
</gene>
<proteinExistence type="predicted"/>
<dbReference type="GO" id="GO:0004674">
    <property type="term" value="F:protein serine/threonine kinase activity"/>
    <property type="evidence" value="ECO:0007669"/>
    <property type="project" value="UniProtKB-KW"/>
</dbReference>
<dbReference type="InterPro" id="IPR036890">
    <property type="entry name" value="HATPase_C_sf"/>
</dbReference>
<dbReference type="OrthoDB" id="4251531at2"/>
<accession>A0A1M6Z5Y8</accession>
<dbReference type="RefSeq" id="WP_073495007.1">
    <property type="nucleotide sequence ID" value="NZ_FRBI01000003.1"/>
</dbReference>
<dbReference type="EMBL" id="FRBI01000003">
    <property type="protein sequence ID" value="SHL25874.1"/>
    <property type="molecule type" value="Genomic_DNA"/>
</dbReference>
<evidence type="ECO:0000256" key="2">
    <source>
        <dbReference type="SAM" id="MobiDB-lite"/>
    </source>
</evidence>
<reference evidence="4 5" key="1">
    <citation type="submission" date="2016-11" db="EMBL/GenBank/DDBJ databases">
        <authorList>
            <person name="Jaros S."/>
            <person name="Januszkiewicz K."/>
            <person name="Wedrychowicz H."/>
        </authorList>
    </citation>
    <scope>NUCLEOTIDE SEQUENCE [LARGE SCALE GENOMIC DNA]</scope>
    <source>
        <strain evidence="4 5">CGMCC 4.2025</strain>
    </source>
</reference>
<keyword evidence="1" id="KW-0723">Serine/threonine-protein kinase</keyword>
<dbReference type="SUPFAM" id="SSF55874">
    <property type="entry name" value="ATPase domain of HSP90 chaperone/DNA topoisomerase II/histidine kinase"/>
    <property type="match status" value="1"/>
</dbReference>
<dbReference type="CDD" id="cd16936">
    <property type="entry name" value="HATPase_RsbW-like"/>
    <property type="match status" value="1"/>
</dbReference>
<evidence type="ECO:0000259" key="3">
    <source>
        <dbReference type="Pfam" id="PF13581"/>
    </source>
</evidence>
<dbReference type="Proteomes" id="UP000184111">
    <property type="component" value="Unassembled WGS sequence"/>
</dbReference>
<evidence type="ECO:0000313" key="4">
    <source>
        <dbReference type="EMBL" id="SHL25874.1"/>
    </source>
</evidence>
<evidence type="ECO:0000313" key="5">
    <source>
        <dbReference type="Proteomes" id="UP000184111"/>
    </source>
</evidence>
<dbReference type="STRING" id="310782.SAMN05216499_103231"/>
<sequence>MNGESSGAARGDAVVRRWSQNPASVPGARRHLRETLDLWELADLADDSALVLSELLSNAVEHSRNPDGMVQTQLLRLTGGCGVRIEVHDADTARWPVLRPEGGDSAIRGRGLQLVNACTRRRWGVDATDGGKAVWGEVAQ</sequence>
<protein>
    <submittedName>
        <fullName evidence="4">Histidine kinase-like ATPase domain-containing protein</fullName>
    </submittedName>
</protein>
<dbReference type="AlphaFoldDB" id="A0A1M6Z5Y8"/>
<keyword evidence="5" id="KW-1185">Reference proteome</keyword>
<dbReference type="Pfam" id="PF13581">
    <property type="entry name" value="HATPase_c_2"/>
    <property type="match status" value="1"/>
</dbReference>
<dbReference type="InterPro" id="IPR050267">
    <property type="entry name" value="Anti-sigma-factor_SerPK"/>
</dbReference>
<dbReference type="Gene3D" id="3.30.565.10">
    <property type="entry name" value="Histidine kinase-like ATPase, C-terminal domain"/>
    <property type="match status" value="1"/>
</dbReference>
<feature type="region of interest" description="Disordered" evidence="2">
    <location>
        <begin position="1"/>
        <end position="26"/>
    </location>
</feature>
<name>A0A1M6Z5Y8_9ACTN</name>
<dbReference type="PANTHER" id="PTHR35526:SF3">
    <property type="entry name" value="ANTI-SIGMA-F FACTOR RSBW"/>
    <property type="match status" value="1"/>
</dbReference>
<organism evidence="4 5">
    <name type="scientific">Actinacidiphila paucisporea</name>
    <dbReference type="NCBI Taxonomy" id="310782"/>
    <lineage>
        <taxon>Bacteria</taxon>
        <taxon>Bacillati</taxon>
        <taxon>Actinomycetota</taxon>
        <taxon>Actinomycetes</taxon>
        <taxon>Kitasatosporales</taxon>
        <taxon>Streptomycetaceae</taxon>
        <taxon>Actinacidiphila</taxon>
    </lineage>
</organism>
<dbReference type="InterPro" id="IPR003594">
    <property type="entry name" value="HATPase_dom"/>
</dbReference>